<dbReference type="Pfam" id="PF18911">
    <property type="entry name" value="PKD_4"/>
    <property type="match status" value="1"/>
</dbReference>
<dbReference type="InterPro" id="IPR003599">
    <property type="entry name" value="Ig_sub"/>
</dbReference>
<dbReference type="AlphaFoldDB" id="A0AA48GEZ8"/>
<dbReference type="GO" id="GO:0046872">
    <property type="term" value="F:metal ion binding"/>
    <property type="evidence" value="ECO:0007669"/>
    <property type="project" value="InterPro"/>
</dbReference>
<evidence type="ECO:0000259" key="3">
    <source>
        <dbReference type="PROSITE" id="PS50093"/>
    </source>
</evidence>
<dbReference type="SMART" id="SM00089">
    <property type="entry name" value="PKD"/>
    <property type="match status" value="3"/>
</dbReference>
<reference evidence="6" key="1">
    <citation type="journal article" date="2023" name="Int. J. Syst. Evol. Microbiol.">
        <title>Mesoterricola silvestris gen. nov., sp. nov., Mesoterricola sediminis sp. nov., Geothrix oryzae sp. nov., Geothrix edaphica sp. nov., Geothrix rubra sp. nov., and Geothrix limicola sp. nov., six novel members of Acidobacteriota isolated from soils.</title>
        <authorList>
            <person name="Itoh H."/>
            <person name="Sugisawa Y."/>
            <person name="Mise K."/>
            <person name="Xu Z."/>
            <person name="Kuniyasu M."/>
            <person name="Ushijima N."/>
            <person name="Kawano K."/>
            <person name="Kobayashi E."/>
            <person name="Shiratori Y."/>
            <person name="Masuda Y."/>
            <person name="Senoo K."/>
        </authorList>
    </citation>
    <scope>NUCLEOTIDE SEQUENCE [LARGE SCALE GENOMIC DNA]</scope>
    <source>
        <strain evidence="6">W79</strain>
    </source>
</reference>
<dbReference type="InterPro" id="IPR013783">
    <property type="entry name" value="Ig-like_fold"/>
</dbReference>
<dbReference type="SUPFAM" id="SSF48726">
    <property type="entry name" value="Immunoglobulin"/>
    <property type="match status" value="4"/>
</dbReference>
<organism evidence="5 6">
    <name type="scientific">Mesoterricola silvestris</name>
    <dbReference type="NCBI Taxonomy" id="2927979"/>
    <lineage>
        <taxon>Bacteria</taxon>
        <taxon>Pseudomonadati</taxon>
        <taxon>Acidobacteriota</taxon>
        <taxon>Holophagae</taxon>
        <taxon>Holophagales</taxon>
        <taxon>Holophagaceae</taxon>
        <taxon>Mesoterricola</taxon>
    </lineage>
</organism>
<dbReference type="KEGG" id="msil:METEAL_05100"/>
<keyword evidence="2" id="KW-1015">Disulfide bond</keyword>
<name>A0AA48GEZ8_9BACT</name>
<dbReference type="Proteomes" id="UP001238179">
    <property type="component" value="Chromosome"/>
</dbReference>
<dbReference type="SMART" id="SM00477">
    <property type="entry name" value="NUC"/>
    <property type="match status" value="1"/>
</dbReference>
<dbReference type="SMART" id="SM00408">
    <property type="entry name" value="IGc2"/>
    <property type="match status" value="4"/>
</dbReference>
<dbReference type="SUPFAM" id="SSF54060">
    <property type="entry name" value="His-Me finger endonucleases"/>
    <property type="match status" value="1"/>
</dbReference>
<dbReference type="InterPro" id="IPR036179">
    <property type="entry name" value="Ig-like_dom_sf"/>
</dbReference>
<dbReference type="GO" id="GO:0007156">
    <property type="term" value="P:homophilic cell adhesion via plasma membrane adhesion molecules"/>
    <property type="evidence" value="ECO:0007669"/>
    <property type="project" value="TreeGrafter"/>
</dbReference>
<evidence type="ECO:0000313" key="5">
    <source>
        <dbReference type="EMBL" id="BDU71336.1"/>
    </source>
</evidence>
<dbReference type="Gene3D" id="3.40.570.10">
    <property type="entry name" value="Extracellular Endonuclease, subunit A"/>
    <property type="match status" value="1"/>
</dbReference>
<evidence type="ECO:0008006" key="7">
    <source>
        <dbReference type="Google" id="ProtNLM"/>
    </source>
</evidence>
<dbReference type="InterPro" id="IPR001604">
    <property type="entry name" value="Endo_G_ENPP1-like_dom"/>
</dbReference>
<dbReference type="InterPro" id="IPR044929">
    <property type="entry name" value="DNA/RNA_non-sp_Endonuclease_sf"/>
</dbReference>
<dbReference type="Pfam" id="PF13927">
    <property type="entry name" value="Ig_3"/>
    <property type="match status" value="4"/>
</dbReference>
<sequence length="1032" mass="104693">MNIQRALARFARPLCVTGGLTVPALAIGALALPVLFTGCSSSKHDPDAPVAAPVITAQPANVNAVDGGTATLSVTATGDSLSYQWRRGGASLLGKTSATLTLNPVATTDAGSYTVVVTNTVNGRTATTTSAAAVLSIVAKAEAPVFTTSPAAASAVEGGSATFNALATGNGTVTYQWLKGGTALVNQTGAALTISPVTAADAGSYTVTATNTLNGTTAATTSAAAVLTVLPAATVPVIGTAPAAQTVLEGDSATFTVAATGNGALSYQWLLGGVPISGKTNAALTLSPVLLTDAGDYTVTVTNTLNGTTATATSAAATLTVTPKPVAVSITAQPQPAVVTAPAGATFSVTATGNNLSYAWKDGSGAAVGTDSPTLTVAATDLHTVSNSYTVTVTSGSTHVVSDAATLTVSAPKPVYAGDPTVTDTTRPYTVVSSFLTTAPADPSGSFRVGYDTAKLSPVWSSACFFPSAPWTFARPSDYPTDPRIAGSAISSDYSGTGYSRGHQTQFANLRDVYGPDAGASTMYMTNMCPQVQALNGGVWGDLETLTTQTLTAAFGRVWIYTGPIFSTPLVAPISAKNIPIATAFYKILVRETPAGPKVLALIVPHSTTVSGTAGPAVTMVDADLWKFATTVDRVQELTGLNFFPAPASPLPATFTSVVDVTGWGNTLEQGPNRPNVHIIKPSWDSTFTHVHNTTNAVTTIATSNAMVGDAVPFEGQATADPDAITGTTWNFGDGSATVTTPSTTHVFTTAGSYTASFTATDALGHTSTLSRVVTITSPTPTTPTFTTQPQTQTVFAGNAVFLSAAATGNGTVTYQWQKDSVDIPGATAATLKLTSVTTANSGTYTVIATNTSGSSALTATSNSAVLTVNAVPAKDMYEGFETGAKTSYTSGVVALGTGSWTLTDALLASSTANGGSTSDHFLGLAGVRLRNSAPGGKITMGFDWALGAQSVSVKVAKYGSEAPGPIGLFSSVDGGTTWVHVLPDATITSTTPTTVTWTVGIAGSVRFELRRMDATNNTLRSCIDDFYIVGY</sequence>
<protein>
    <recommendedName>
        <fullName evidence="7">PKD domain-containing protein</fullName>
    </recommendedName>
</protein>
<dbReference type="PROSITE" id="PS50835">
    <property type="entry name" value="IG_LIKE"/>
    <property type="match status" value="4"/>
</dbReference>
<keyword evidence="6" id="KW-1185">Reference proteome</keyword>
<feature type="domain" description="PKD" evidence="3">
    <location>
        <begin position="695"/>
        <end position="783"/>
    </location>
</feature>
<dbReference type="CDD" id="cd00096">
    <property type="entry name" value="Ig"/>
    <property type="match status" value="1"/>
</dbReference>
<feature type="domain" description="Ig-like" evidence="4">
    <location>
        <begin position="53"/>
        <end position="136"/>
    </location>
</feature>
<dbReference type="Gene3D" id="2.60.40.10">
    <property type="entry name" value="Immunoglobulins"/>
    <property type="match status" value="6"/>
</dbReference>
<dbReference type="InterPro" id="IPR035986">
    <property type="entry name" value="PKD_dom_sf"/>
</dbReference>
<dbReference type="SUPFAM" id="SSF49299">
    <property type="entry name" value="PKD domain"/>
    <property type="match status" value="1"/>
</dbReference>
<dbReference type="PANTHER" id="PTHR45080">
    <property type="entry name" value="CONTACTIN 5"/>
    <property type="match status" value="1"/>
</dbReference>
<evidence type="ECO:0000256" key="2">
    <source>
        <dbReference type="ARBA" id="ARBA00023157"/>
    </source>
</evidence>
<dbReference type="CDD" id="cd00146">
    <property type="entry name" value="PKD"/>
    <property type="match status" value="1"/>
</dbReference>
<accession>A0AA48GEZ8</accession>
<evidence type="ECO:0000259" key="4">
    <source>
        <dbReference type="PROSITE" id="PS50835"/>
    </source>
</evidence>
<dbReference type="InterPro" id="IPR050958">
    <property type="entry name" value="Cell_Adh-Cytoskel_Orgn"/>
</dbReference>
<dbReference type="Pfam" id="PF01223">
    <property type="entry name" value="Endonuclease_NS"/>
    <property type="match status" value="1"/>
</dbReference>
<dbReference type="GO" id="GO:0016787">
    <property type="term" value="F:hydrolase activity"/>
    <property type="evidence" value="ECO:0007669"/>
    <property type="project" value="InterPro"/>
</dbReference>
<dbReference type="SMART" id="SM00892">
    <property type="entry name" value="Endonuclease_NS"/>
    <property type="match status" value="1"/>
</dbReference>
<proteinExistence type="predicted"/>
<dbReference type="InterPro" id="IPR020821">
    <property type="entry name" value="ENPP1-3/EXOG-like_nuc-like"/>
</dbReference>
<dbReference type="InterPro" id="IPR007110">
    <property type="entry name" value="Ig-like_dom"/>
</dbReference>
<dbReference type="InterPro" id="IPR000601">
    <property type="entry name" value="PKD_dom"/>
</dbReference>
<feature type="domain" description="Ig-like" evidence="4">
    <location>
        <begin position="144"/>
        <end position="228"/>
    </location>
</feature>
<dbReference type="SMART" id="SM00409">
    <property type="entry name" value="IG"/>
    <property type="match status" value="5"/>
</dbReference>
<dbReference type="InterPro" id="IPR044925">
    <property type="entry name" value="His-Me_finger_sf"/>
</dbReference>
<evidence type="ECO:0000256" key="1">
    <source>
        <dbReference type="ARBA" id="ARBA00022729"/>
    </source>
</evidence>
<keyword evidence="1" id="KW-0732">Signal</keyword>
<feature type="domain" description="Ig-like" evidence="4">
    <location>
        <begin position="784"/>
        <end position="868"/>
    </location>
</feature>
<gene>
    <name evidence="5" type="ORF">METEAL_05100</name>
</gene>
<dbReference type="PROSITE" id="PS50093">
    <property type="entry name" value="PKD"/>
    <property type="match status" value="1"/>
</dbReference>
<dbReference type="GO" id="GO:0003676">
    <property type="term" value="F:nucleic acid binding"/>
    <property type="evidence" value="ECO:0007669"/>
    <property type="project" value="InterPro"/>
</dbReference>
<dbReference type="InterPro" id="IPR003598">
    <property type="entry name" value="Ig_sub2"/>
</dbReference>
<dbReference type="EMBL" id="AP027080">
    <property type="protein sequence ID" value="BDU71336.1"/>
    <property type="molecule type" value="Genomic_DNA"/>
</dbReference>
<dbReference type="InterPro" id="IPR022409">
    <property type="entry name" value="PKD/Chitinase_dom"/>
</dbReference>
<evidence type="ECO:0000313" key="6">
    <source>
        <dbReference type="Proteomes" id="UP001238179"/>
    </source>
</evidence>
<dbReference type="PANTHER" id="PTHR45080:SF8">
    <property type="entry name" value="IG-LIKE DOMAIN-CONTAINING PROTEIN"/>
    <property type="match status" value="1"/>
</dbReference>
<dbReference type="GO" id="GO:0005886">
    <property type="term" value="C:plasma membrane"/>
    <property type="evidence" value="ECO:0007669"/>
    <property type="project" value="TreeGrafter"/>
</dbReference>
<feature type="domain" description="Ig-like" evidence="4">
    <location>
        <begin position="236"/>
        <end position="320"/>
    </location>
</feature>